<evidence type="ECO:0000256" key="2">
    <source>
        <dbReference type="ARBA" id="ARBA00022771"/>
    </source>
</evidence>
<sequence>MARIRLTRLCLQEEDHELEEVQCKHGFVLPLLTSSTPRNPSRRYWGCPYYGNARSCNFWLWKDDYVDPRSKFVIPKLLGRIAELEHSVESSRNVETSDKEINKPTKSTKSMESKIDMKESKMDNFDDDLKKMKAVEKKWKNKLAKFKKMETQLWIALLCVCILGKATYLKLIHEVNKGNYITFSVEPFGLPLPLPVRALGVALGQAFCVDIGAAAGPTVYVDVRAAAGPEGGLELGAAGPEGGLELGPAAGLELGPAVKLVPEA</sequence>
<dbReference type="EMBL" id="JACXVP010000002">
    <property type="protein sequence ID" value="KAG5620440.1"/>
    <property type="molecule type" value="Genomic_DNA"/>
</dbReference>
<keyword evidence="2" id="KW-0863">Zinc-finger</keyword>
<evidence type="ECO:0000256" key="3">
    <source>
        <dbReference type="ARBA" id="ARBA00022833"/>
    </source>
</evidence>
<feature type="non-terminal residue" evidence="6">
    <location>
        <position position="264"/>
    </location>
</feature>
<protein>
    <recommendedName>
        <fullName evidence="5">GRF-type domain-containing protein</fullName>
    </recommendedName>
</protein>
<evidence type="ECO:0000256" key="1">
    <source>
        <dbReference type="ARBA" id="ARBA00022723"/>
    </source>
</evidence>
<evidence type="ECO:0000259" key="5">
    <source>
        <dbReference type="Pfam" id="PF06839"/>
    </source>
</evidence>
<accession>A0A9J6A7R3</accession>
<keyword evidence="3" id="KW-0862">Zinc</keyword>
<reference evidence="6 7" key="1">
    <citation type="submission" date="2020-09" db="EMBL/GenBank/DDBJ databases">
        <title>De no assembly of potato wild relative species, Solanum commersonii.</title>
        <authorList>
            <person name="Cho K."/>
        </authorList>
    </citation>
    <scope>NUCLEOTIDE SEQUENCE [LARGE SCALE GENOMIC DNA]</scope>
    <source>
        <strain evidence="6">LZ3.2</strain>
        <tissue evidence="6">Leaf</tissue>
    </source>
</reference>
<dbReference type="PANTHER" id="PTHR33248">
    <property type="entry name" value="ZINC ION-BINDING PROTEIN"/>
    <property type="match status" value="1"/>
</dbReference>
<name>A0A9J6A7R3_SOLCO</name>
<dbReference type="AlphaFoldDB" id="A0A9J6A7R3"/>
<keyword evidence="7" id="KW-1185">Reference proteome</keyword>
<organism evidence="6 7">
    <name type="scientific">Solanum commersonii</name>
    <name type="common">Commerson's wild potato</name>
    <name type="synonym">Commerson's nightshade</name>
    <dbReference type="NCBI Taxonomy" id="4109"/>
    <lineage>
        <taxon>Eukaryota</taxon>
        <taxon>Viridiplantae</taxon>
        <taxon>Streptophyta</taxon>
        <taxon>Embryophyta</taxon>
        <taxon>Tracheophyta</taxon>
        <taxon>Spermatophyta</taxon>
        <taxon>Magnoliopsida</taxon>
        <taxon>eudicotyledons</taxon>
        <taxon>Gunneridae</taxon>
        <taxon>Pentapetalae</taxon>
        <taxon>asterids</taxon>
        <taxon>lamiids</taxon>
        <taxon>Solanales</taxon>
        <taxon>Solanaceae</taxon>
        <taxon>Solanoideae</taxon>
        <taxon>Solaneae</taxon>
        <taxon>Solanum</taxon>
    </lineage>
</organism>
<gene>
    <name evidence="6" type="ORF">H5410_005658</name>
</gene>
<feature type="region of interest" description="Disordered" evidence="4">
    <location>
        <begin position="92"/>
        <end position="113"/>
    </location>
</feature>
<dbReference type="GO" id="GO:0008270">
    <property type="term" value="F:zinc ion binding"/>
    <property type="evidence" value="ECO:0007669"/>
    <property type="project" value="UniProtKB-KW"/>
</dbReference>
<feature type="compositionally biased region" description="Basic and acidic residues" evidence="4">
    <location>
        <begin position="95"/>
        <end position="113"/>
    </location>
</feature>
<dbReference type="InterPro" id="IPR010666">
    <property type="entry name" value="Znf_GRF"/>
</dbReference>
<evidence type="ECO:0000256" key="4">
    <source>
        <dbReference type="SAM" id="MobiDB-lite"/>
    </source>
</evidence>
<evidence type="ECO:0000313" key="7">
    <source>
        <dbReference type="Proteomes" id="UP000824120"/>
    </source>
</evidence>
<feature type="domain" description="GRF-type" evidence="5">
    <location>
        <begin position="21"/>
        <end position="64"/>
    </location>
</feature>
<dbReference type="Proteomes" id="UP000824120">
    <property type="component" value="Chromosome 2"/>
</dbReference>
<dbReference type="OrthoDB" id="1303182at2759"/>
<dbReference type="Pfam" id="PF06839">
    <property type="entry name" value="Zn_ribbon_GRF"/>
    <property type="match status" value="1"/>
</dbReference>
<proteinExistence type="predicted"/>
<evidence type="ECO:0000313" key="6">
    <source>
        <dbReference type="EMBL" id="KAG5620440.1"/>
    </source>
</evidence>
<keyword evidence="1" id="KW-0479">Metal-binding</keyword>
<comment type="caution">
    <text evidence="6">The sequence shown here is derived from an EMBL/GenBank/DDBJ whole genome shotgun (WGS) entry which is preliminary data.</text>
</comment>